<evidence type="ECO:0000313" key="2">
    <source>
        <dbReference type="EMBL" id="OGY36687.1"/>
    </source>
</evidence>
<reference evidence="2 3" key="1">
    <citation type="journal article" date="2016" name="Nat. Commun.">
        <title>Thousands of microbial genomes shed light on interconnected biogeochemical processes in an aquifer system.</title>
        <authorList>
            <person name="Anantharaman K."/>
            <person name="Brown C.T."/>
            <person name="Hug L.A."/>
            <person name="Sharon I."/>
            <person name="Castelle C.J."/>
            <person name="Probst A.J."/>
            <person name="Thomas B.C."/>
            <person name="Singh A."/>
            <person name="Wilkins M.J."/>
            <person name="Karaoz U."/>
            <person name="Brodie E.L."/>
            <person name="Williams K.H."/>
            <person name="Hubbard S.S."/>
            <person name="Banfield J.F."/>
        </authorList>
    </citation>
    <scope>NUCLEOTIDE SEQUENCE [LARGE SCALE GENOMIC DNA]</scope>
</reference>
<name>A0A1G1XBM8_9BACT</name>
<keyword evidence="1" id="KW-0472">Membrane</keyword>
<dbReference type="EMBL" id="MHHS01000030">
    <property type="protein sequence ID" value="OGY36687.1"/>
    <property type="molecule type" value="Genomic_DNA"/>
</dbReference>
<evidence type="ECO:0000256" key="1">
    <source>
        <dbReference type="SAM" id="Phobius"/>
    </source>
</evidence>
<comment type="caution">
    <text evidence="2">The sequence shown here is derived from an EMBL/GenBank/DDBJ whole genome shotgun (WGS) entry which is preliminary data.</text>
</comment>
<proteinExistence type="predicted"/>
<sequence length="79" mass="8078">MVLNEKMAFEVWSGFIVLVVLIGSVAGATLLLSNSSTSNQVKTQINKNSPTPVPFASDSDIQGAASSITGAILGGKSNP</sequence>
<dbReference type="AlphaFoldDB" id="A0A1G1XBM8"/>
<organism evidence="2 3">
    <name type="scientific">Candidatus Andersenbacteria bacterium RIFCSPHIGHO2_12_FULL_45_11b</name>
    <dbReference type="NCBI Taxonomy" id="1797282"/>
    <lineage>
        <taxon>Bacteria</taxon>
        <taxon>Candidatus Anderseniibacteriota</taxon>
    </lineage>
</organism>
<dbReference type="Proteomes" id="UP000177941">
    <property type="component" value="Unassembled WGS sequence"/>
</dbReference>
<evidence type="ECO:0000313" key="3">
    <source>
        <dbReference type="Proteomes" id="UP000177941"/>
    </source>
</evidence>
<feature type="transmembrane region" description="Helical" evidence="1">
    <location>
        <begin position="12"/>
        <end position="32"/>
    </location>
</feature>
<protein>
    <submittedName>
        <fullName evidence="2">Uncharacterized protein</fullName>
    </submittedName>
</protein>
<keyword evidence="1" id="KW-1133">Transmembrane helix</keyword>
<accession>A0A1G1XBM8</accession>
<gene>
    <name evidence="2" type="ORF">A3E36_03880</name>
</gene>
<keyword evidence="1" id="KW-0812">Transmembrane</keyword>